<sequence length="100" mass="11850">MNNFDNNQMDQEDKLGSDQEEVNNIETHYDYYQIYLKALLDSVSEKSIKEIWQITSYIIPSSYQHIVIFEDNIYICCASDRFLPQIEAYAPQIKIVMWDA</sequence>
<evidence type="ECO:0000256" key="1">
    <source>
        <dbReference type="SAM" id="MobiDB-lite"/>
    </source>
</evidence>
<organism evidence="2 3">
    <name type="scientific">Rhizophagus clarus</name>
    <dbReference type="NCBI Taxonomy" id="94130"/>
    <lineage>
        <taxon>Eukaryota</taxon>
        <taxon>Fungi</taxon>
        <taxon>Fungi incertae sedis</taxon>
        <taxon>Mucoromycota</taxon>
        <taxon>Glomeromycotina</taxon>
        <taxon>Glomeromycetes</taxon>
        <taxon>Glomerales</taxon>
        <taxon>Glomeraceae</taxon>
        <taxon>Rhizophagus</taxon>
    </lineage>
</organism>
<name>A0A8H3M4B3_9GLOM</name>
<protein>
    <submittedName>
        <fullName evidence="2">Uncharacterized protein</fullName>
    </submittedName>
</protein>
<dbReference type="OrthoDB" id="2398774at2759"/>
<reference evidence="2" key="1">
    <citation type="submission" date="2019-10" db="EMBL/GenBank/DDBJ databases">
        <title>Conservation and host-specific expression of non-tandemly repeated heterogenous ribosome RNA gene in arbuscular mycorrhizal fungi.</title>
        <authorList>
            <person name="Maeda T."/>
            <person name="Kobayashi Y."/>
            <person name="Nakagawa T."/>
            <person name="Ezawa T."/>
            <person name="Yamaguchi K."/>
            <person name="Bino T."/>
            <person name="Nishimoto Y."/>
            <person name="Shigenobu S."/>
            <person name="Kawaguchi M."/>
        </authorList>
    </citation>
    <scope>NUCLEOTIDE SEQUENCE</scope>
    <source>
        <strain evidence="2">HR1</strain>
    </source>
</reference>
<evidence type="ECO:0000313" key="3">
    <source>
        <dbReference type="Proteomes" id="UP000615446"/>
    </source>
</evidence>
<proteinExistence type="predicted"/>
<accession>A0A8H3M4B3</accession>
<comment type="caution">
    <text evidence="2">The sequence shown here is derived from an EMBL/GenBank/DDBJ whole genome shotgun (WGS) entry which is preliminary data.</text>
</comment>
<gene>
    <name evidence="2" type="ORF">RCL2_002527400</name>
</gene>
<dbReference type="Proteomes" id="UP000615446">
    <property type="component" value="Unassembled WGS sequence"/>
</dbReference>
<evidence type="ECO:0000313" key="2">
    <source>
        <dbReference type="EMBL" id="GES98739.1"/>
    </source>
</evidence>
<dbReference type="AlphaFoldDB" id="A0A8H3M4B3"/>
<dbReference type="EMBL" id="BLAL01000274">
    <property type="protein sequence ID" value="GES98739.1"/>
    <property type="molecule type" value="Genomic_DNA"/>
</dbReference>
<feature type="region of interest" description="Disordered" evidence="1">
    <location>
        <begin position="1"/>
        <end position="20"/>
    </location>
</feature>